<name>A0ABT3IWJ8_9BACT</name>
<keyword evidence="4" id="KW-1185">Reference proteome</keyword>
<dbReference type="InterPro" id="IPR029030">
    <property type="entry name" value="Caspase-like_dom_sf"/>
</dbReference>
<dbReference type="Pfam" id="PF01364">
    <property type="entry name" value="Peptidase_C25"/>
    <property type="match status" value="1"/>
</dbReference>
<keyword evidence="1" id="KW-0732">Signal</keyword>
<sequence>MKLNGIFLLPLSVFLLVYHLTCAQTGQRSYKAHSVLATGSWHKLAVSAAGIYKIDVPLLQQLGINTREVPAAHIRLFGSGGRMLPEANRSDRYDDLPETALYIADGGDGYLDGNDYLLFYAPGVDHWDFDNSFKTFHHQKHLYSDTAWYFLNTDAPGLRIKQDTARIVPGTPVHTFDYLTFYERDSLNFLNSGKQWWGPEFGKVAGLQQSYAFTLPAPPAGPVTVQFRAAARGGSGSNFNISVNGTAAGGIYLLPVTGNIFEGVATAATGAGSVAVAGQALQVTAAFEPGDVNARGWLDYLEIQARCRLTLPAAGMLLFRDSHYTTGALPATYTLHNVQAHTQVWEVTDPLHPVAVHFKQQGDSLVFNGKQDQLREYVAFNSSAAQLPVVAGPVANQDLHGTGPADMLIVTTTALQGQAERLAAWHRSREQLTVLVTTVDKIYQEFAAGAPDPAAIRDYVKMFYDRGPAPRYLLLLGAASYDYRQRTRQHSNMVPSWQSEASLDAIRSYVSDDFFGLLDDQDDITRVDIPNLLDIGMGRIPARDVAEAALAVDKIIRYGQPATLGPWRNQVTLVADDEDDNIHFDAAEAMSRIITKSRYPADIDKIYLDAYPQTATNAGSRAPEVNKAIDTRINKGSLIFNYTGHGSNARLAEETVLDAGNLPYWQNENKLPLFITATCDFEPFDDPGITSIGHKVLLQHRGGAIALMTTTRAVFSYANQVMNSNYMKAAFTPQADGTLPALGTAAMLAKNMTYSSSGDIINNRKFQLLGDPALTLAFPAYRVITDSINGKAIAVSPDTLQGLMHYTLKGHLADVQGNPLPRYEGTLYTTIFDKPATLHTRGNDPRSKAAAYTLQQQVLFRGTQTITGGQFTLDFIAPADLAAGSGKGKISYYASDGQRDGNGFFDHFTTGGMAGYPPADITGPGISVWLDKYSFQNGDIVGNDPLLIVELADSSGLNISGNNREHLMVAILDGTEYFVLNDYFEASLNSYRRGVVRFPLQGIAAGTHSITIKAWDTYNNAATVTVYFKVATPGELAVEEVGNYPNPFHDGTRFTFLHNQQEASLQLTLQIFTLEGRQVKIIRHTIISASGRFDGMPWDGRGDSGAKMSPGLYIYRLTITNISSGKTRVKGGKLVLF</sequence>
<dbReference type="InterPro" id="IPR029031">
    <property type="entry name" value="Gingipain_N_sf"/>
</dbReference>
<gene>
    <name evidence="3" type="primary">porU</name>
    <name evidence="3" type="ORF">OL497_30890</name>
</gene>
<accession>A0ABT3IWJ8</accession>
<dbReference type="RefSeq" id="WP_264735142.1">
    <property type="nucleotide sequence ID" value="NZ_JAPDNR010000001.1"/>
</dbReference>
<dbReference type="SUPFAM" id="SSF52129">
    <property type="entry name" value="Caspase-like"/>
    <property type="match status" value="1"/>
</dbReference>
<dbReference type="InterPro" id="IPR001769">
    <property type="entry name" value="Gingipain"/>
</dbReference>
<dbReference type="Proteomes" id="UP001207742">
    <property type="component" value="Unassembled WGS sequence"/>
</dbReference>
<feature type="domain" description="Gingipain" evidence="2">
    <location>
        <begin position="407"/>
        <end position="776"/>
    </location>
</feature>
<evidence type="ECO:0000313" key="4">
    <source>
        <dbReference type="Proteomes" id="UP001207742"/>
    </source>
</evidence>
<organism evidence="3 4">
    <name type="scientific">Chitinophaga nivalis</name>
    <dbReference type="NCBI Taxonomy" id="2991709"/>
    <lineage>
        <taxon>Bacteria</taxon>
        <taxon>Pseudomonadati</taxon>
        <taxon>Bacteroidota</taxon>
        <taxon>Chitinophagia</taxon>
        <taxon>Chitinophagales</taxon>
        <taxon>Chitinophagaceae</taxon>
        <taxon>Chitinophaga</taxon>
    </lineage>
</organism>
<evidence type="ECO:0000259" key="2">
    <source>
        <dbReference type="Pfam" id="PF01364"/>
    </source>
</evidence>
<comment type="caution">
    <text evidence="3">The sequence shown here is derived from an EMBL/GenBank/DDBJ whole genome shotgun (WGS) entry which is preliminary data.</text>
</comment>
<dbReference type="CDD" id="cd02258">
    <property type="entry name" value="Peptidase_C25_N"/>
    <property type="match status" value="1"/>
</dbReference>
<protein>
    <submittedName>
        <fullName evidence="3">Type IX secretion system sortase PorU</fullName>
    </submittedName>
</protein>
<reference evidence="3 4" key="1">
    <citation type="submission" date="2022-10" db="EMBL/GenBank/DDBJ databases">
        <title>Chitinophaga nivalis PC15 sp. nov., isolated from Pyeongchang county, South Korea.</title>
        <authorList>
            <person name="Trinh H.N."/>
        </authorList>
    </citation>
    <scope>NUCLEOTIDE SEQUENCE [LARGE SCALE GENOMIC DNA]</scope>
    <source>
        <strain evidence="3 4">PC14</strain>
    </source>
</reference>
<proteinExistence type="predicted"/>
<dbReference type="EMBL" id="JAPDNS010000002">
    <property type="protein sequence ID" value="MCW3488340.1"/>
    <property type="molecule type" value="Genomic_DNA"/>
</dbReference>
<dbReference type="NCBIfam" id="NF033707">
    <property type="entry name" value="T9SS_sortase"/>
    <property type="match status" value="1"/>
</dbReference>
<evidence type="ECO:0000256" key="1">
    <source>
        <dbReference type="ARBA" id="ARBA00022729"/>
    </source>
</evidence>
<dbReference type="Gene3D" id="2.60.40.4070">
    <property type="match status" value="1"/>
</dbReference>
<evidence type="ECO:0000313" key="3">
    <source>
        <dbReference type="EMBL" id="MCW3488340.1"/>
    </source>
</evidence>
<dbReference type="Gene3D" id="3.40.50.10390">
    <property type="entry name" value="Gingipain r, domain 1"/>
    <property type="match status" value="1"/>
</dbReference>
<dbReference type="Gene3D" id="3.40.50.1460">
    <property type="match status" value="1"/>
</dbReference>